<organism evidence="2 3">
    <name type="scientific">Frankliniella fusca</name>
    <dbReference type="NCBI Taxonomy" id="407009"/>
    <lineage>
        <taxon>Eukaryota</taxon>
        <taxon>Metazoa</taxon>
        <taxon>Ecdysozoa</taxon>
        <taxon>Arthropoda</taxon>
        <taxon>Hexapoda</taxon>
        <taxon>Insecta</taxon>
        <taxon>Pterygota</taxon>
        <taxon>Neoptera</taxon>
        <taxon>Paraneoptera</taxon>
        <taxon>Thysanoptera</taxon>
        <taxon>Terebrantia</taxon>
        <taxon>Thripoidea</taxon>
        <taxon>Thripidae</taxon>
        <taxon>Frankliniella</taxon>
    </lineage>
</organism>
<accession>A0AAE1HFJ1</accession>
<evidence type="ECO:0000313" key="3">
    <source>
        <dbReference type="Proteomes" id="UP001219518"/>
    </source>
</evidence>
<dbReference type="AlphaFoldDB" id="A0AAE1HFJ1"/>
<feature type="compositionally biased region" description="Low complexity" evidence="1">
    <location>
        <begin position="208"/>
        <end position="217"/>
    </location>
</feature>
<feature type="region of interest" description="Disordered" evidence="1">
    <location>
        <begin position="1"/>
        <end position="61"/>
    </location>
</feature>
<dbReference type="EMBL" id="JAHWGI010000979">
    <property type="protein sequence ID" value="KAK3919620.1"/>
    <property type="molecule type" value="Genomic_DNA"/>
</dbReference>
<evidence type="ECO:0000313" key="2">
    <source>
        <dbReference type="EMBL" id="KAK3919620.1"/>
    </source>
</evidence>
<protein>
    <submittedName>
        <fullName evidence="2">Otogelin</fullName>
    </submittedName>
</protein>
<feature type="compositionally biased region" description="Acidic residues" evidence="1">
    <location>
        <begin position="296"/>
        <end position="308"/>
    </location>
</feature>
<reference evidence="2" key="1">
    <citation type="submission" date="2021-07" db="EMBL/GenBank/DDBJ databases">
        <authorList>
            <person name="Catto M.A."/>
            <person name="Jacobson A."/>
            <person name="Kennedy G."/>
            <person name="Labadie P."/>
            <person name="Hunt B.G."/>
            <person name="Srinivasan R."/>
        </authorList>
    </citation>
    <scope>NUCLEOTIDE SEQUENCE</scope>
    <source>
        <strain evidence="2">PL_HMW_Pooled</strain>
        <tissue evidence="2">Head</tissue>
    </source>
</reference>
<feature type="compositionally biased region" description="Basic and acidic residues" evidence="1">
    <location>
        <begin position="830"/>
        <end position="839"/>
    </location>
</feature>
<dbReference type="Pfam" id="PF07145">
    <property type="entry name" value="PAM2"/>
    <property type="match status" value="1"/>
</dbReference>
<evidence type="ECO:0000256" key="1">
    <source>
        <dbReference type="SAM" id="MobiDB-lite"/>
    </source>
</evidence>
<feature type="compositionally biased region" description="Acidic residues" evidence="1">
    <location>
        <begin position="20"/>
        <end position="32"/>
    </location>
</feature>
<proteinExistence type="predicted"/>
<feature type="compositionally biased region" description="Low complexity" evidence="1">
    <location>
        <begin position="809"/>
        <end position="823"/>
    </location>
</feature>
<comment type="caution">
    <text evidence="2">The sequence shown here is derived from an EMBL/GenBank/DDBJ whole genome shotgun (WGS) entry which is preliminary data.</text>
</comment>
<feature type="region of interest" description="Disordered" evidence="1">
    <location>
        <begin position="289"/>
        <end position="316"/>
    </location>
</feature>
<gene>
    <name evidence="2" type="ORF">KUF71_008747</name>
</gene>
<dbReference type="InterPro" id="IPR009818">
    <property type="entry name" value="PAM2_motif"/>
</dbReference>
<feature type="compositionally biased region" description="Polar residues" evidence="1">
    <location>
        <begin position="167"/>
        <end position="178"/>
    </location>
</feature>
<keyword evidence="3" id="KW-1185">Reference proteome</keyword>
<reference evidence="2" key="2">
    <citation type="journal article" date="2023" name="BMC Genomics">
        <title>Pest status, molecular evolution, and epigenetic factors derived from the genome assembly of Frankliniella fusca, a thysanopteran phytovirus vector.</title>
        <authorList>
            <person name="Catto M.A."/>
            <person name="Labadie P.E."/>
            <person name="Jacobson A.L."/>
            <person name="Kennedy G.G."/>
            <person name="Srinivasan R."/>
            <person name="Hunt B.G."/>
        </authorList>
    </citation>
    <scope>NUCLEOTIDE SEQUENCE</scope>
    <source>
        <strain evidence="2">PL_HMW_Pooled</strain>
    </source>
</reference>
<feature type="compositionally biased region" description="Polar residues" evidence="1">
    <location>
        <begin position="740"/>
        <end position="755"/>
    </location>
</feature>
<feature type="region of interest" description="Disordered" evidence="1">
    <location>
        <begin position="688"/>
        <end position="942"/>
    </location>
</feature>
<name>A0AAE1HFJ1_9NEOP</name>
<feature type="compositionally biased region" description="Basic and acidic residues" evidence="1">
    <location>
        <begin position="893"/>
        <end position="904"/>
    </location>
</feature>
<sequence length="972" mass="104166">MRVGSGVGCCRTELGGAEDNVGESGEESEDEWNYYRVEPTGDKEPGPQNTDCGDSEEMESQLNPNAAVFIPSSPENSNHIEQPFNENLTQDEFFNKDNVMSSSFIAHDPVAAIDSSPVEDLNGKDDEVWLSSSPKKGGVPLDNVNVPPEDEFDREVSQRPGDLDVENSLNETNGSDSVFETVKKSKNILADFPSIEPTTSLEPAHPQEPGSPLLPSTPLEPTPISPEPEFEPTNVPPQDLFEPVKSEHLTGIVVSENIESEDRFELIDTNEIISSIDLQSENLQKVVSPFDAQLESPDEVKEEQDDEGNMGSKDGVQVTEVIEQDEFKITKVNDNNHFSYINEQPNDELETSETIDPDLLNEVDVSNGNLHVYKPSEDTYLQSPIVSGASDLNRERASETNLIVPTFGHGLSAIESSEPLNEAVLYSNSGFDNMMEASREISPQSHISAQSTPFESEAFNFEPVGSGGCKQDDSMPQEQLDIFSQQVDEVNSQFQPENEADDYKNDLNKGFAEEWKSADGVLGPDPPSKPVHTITVEEPAVLSNQNSSKSDVLPEKNEFSNSDAVVCSDHDGIIETIKSPEILESKHVDLTFNDSVPDVCEFPTGVAALAAGNVSGQHQNTSQDLVNGIGEAVGIETSLSVSEFPKEVKTTESAENKFLPAPTQDLINGVGETTEVAASVSETVLEPVATAESNSMPEIPVVDLDNRDKKPLTNGDAPKSAAAKPLSRPPTRPVTAPAGTATSTKPMGSRANTAPASKAPSGTAAARSVPAKKAPLTTAAPKPKPASTVSEAKLKPSSVTGVAAKPRPATASSMTSAKSTLSAKIPPSKPIDKQTKESTNKLISATRTTVSRTASKTASKTSVSTNGTAAKSTSTSTSSKPQPIKKPISAPKEAVEKKSSDKTSETITNGILKNGHATPEEIPVQNGVSHNEPVIDKRESDLKIESPVDNQLIIQEQSDQYGQIGHLTELRT</sequence>
<feature type="compositionally biased region" description="Basic and acidic residues" evidence="1">
    <location>
        <begin position="933"/>
        <end position="942"/>
    </location>
</feature>
<feature type="compositionally biased region" description="Low complexity" evidence="1">
    <location>
        <begin position="771"/>
        <end position="781"/>
    </location>
</feature>
<dbReference type="Proteomes" id="UP001219518">
    <property type="component" value="Unassembled WGS sequence"/>
</dbReference>
<feature type="compositionally biased region" description="Low complexity" evidence="1">
    <location>
        <begin position="844"/>
        <end position="892"/>
    </location>
</feature>
<feature type="region of interest" description="Disordered" evidence="1">
    <location>
        <begin position="191"/>
        <end position="241"/>
    </location>
</feature>
<feature type="region of interest" description="Disordered" evidence="1">
    <location>
        <begin position="115"/>
        <end position="178"/>
    </location>
</feature>